<evidence type="ECO:0000313" key="2">
    <source>
        <dbReference type="EMBL" id="MBV3387810.1"/>
    </source>
</evidence>
<feature type="signal peptide" evidence="1">
    <location>
        <begin position="1"/>
        <end position="19"/>
    </location>
</feature>
<dbReference type="Pfam" id="PF07396">
    <property type="entry name" value="Porin_O_P"/>
    <property type="match status" value="1"/>
</dbReference>
<dbReference type="InterPro" id="IPR010870">
    <property type="entry name" value="Porin_O/P"/>
</dbReference>
<organism evidence="2 3">
    <name type="scientific">Segatella copri</name>
    <dbReference type="NCBI Taxonomy" id="165179"/>
    <lineage>
        <taxon>Bacteria</taxon>
        <taxon>Pseudomonadati</taxon>
        <taxon>Bacteroidota</taxon>
        <taxon>Bacteroidia</taxon>
        <taxon>Bacteroidales</taxon>
        <taxon>Prevotellaceae</taxon>
        <taxon>Segatella</taxon>
    </lineage>
</organism>
<proteinExistence type="predicted"/>
<reference evidence="2" key="1">
    <citation type="submission" date="2021-06" db="EMBL/GenBank/DDBJ databases">
        <title>Collection of gut derived symbiotic bacterial strains cultured from healthy donors.</title>
        <authorList>
            <person name="Lin H."/>
            <person name="Littmann E."/>
            <person name="Pamer E.G."/>
        </authorList>
    </citation>
    <scope>NUCLEOTIDE SEQUENCE</scope>
    <source>
        <strain evidence="2">MSK.21.74</strain>
    </source>
</reference>
<dbReference type="AlphaFoldDB" id="A0AAW4N2T0"/>
<dbReference type="Proteomes" id="UP001196765">
    <property type="component" value="Unassembled WGS sequence"/>
</dbReference>
<protein>
    <submittedName>
        <fullName evidence="2">OprO/OprP family phosphate-selective porin</fullName>
    </submittedName>
</protein>
<sequence>MKKTIIMALMAVASVSASAQQKQTIEIPSWLSNVKLSGYGMTQYQYSGQKDAESNSFNIRMARISLEGRIAGDFYWKTQIQFNGNTSTLGSSPRMVDLFAEWQKYEYFKVKIGQFKNPFTFENPMHPIDQGFMGYSQNVSKLAGFSDRAGEHASNGRDIGLQFQGDFLKNANGRNLLHYQIGVFNGQGINTKDVDNQKNVIGGVWVMPVSGMRIGAFGWTGSYARKGNWTETVADPTSSVTPGATKEITHTNEVRKLNQNRYAFSFEYKKDGWTVRSEYIHSTGKAFAKSITNFNDANAKDCNLNEKIGDKAQGVYGLVIAPLAQLPKNSRIDVKARYDMYQPNGKSNMQRTQYEAGLNFHIGKRISILTEYALINDKTLAKHNYSMADAEVCFRF</sequence>
<accession>A0AAW4N2T0</accession>
<evidence type="ECO:0000256" key="1">
    <source>
        <dbReference type="SAM" id="SignalP"/>
    </source>
</evidence>
<gene>
    <name evidence="2" type="ORF">KSW82_08660</name>
</gene>
<dbReference type="EMBL" id="JAHOEI010000028">
    <property type="protein sequence ID" value="MBV3387810.1"/>
    <property type="molecule type" value="Genomic_DNA"/>
</dbReference>
<name>A0AAW4N2T0_9BACT</name>
<dbReference type="RefSeq" id="WP_217744579.1">
    <property type="nucleotide sequence ID" value="NZ_JAHOEI010000028.1"/>
</dbReference>
<keyword evidence="1" id="KW-0732">Signal</keyword>
<comment type="caution">
    <text evidence="2">The sequence shown here is derived from an EMBL/GenBank/DDBJ whole genome shotgun (WGS) entry which is preliminary data.</text>
</comment>
<evidence type="ECO:0000313" key="3">
    <source>
        <dbReference type="Proteomes" id="UP001196765"/>
    </source>
</evidence>
<feature type="chain" id="PRO_5043386088" evidence="1">
    <location>
        <begin position="20"/>
        <end position="396"/>
    </location>
</feature>